<dbReference type="CDD" id="cd04455">
    <property type="entry name" value="S1_NusA"/>
    <property type="match status" value="1"/>
</dbReference>
<organism evidence="9 12">
    <name type="scientific">Parvimonas micra</name>
    <dbReference type="NCBI Taxonomy" id="33033"/>
    <lineage>
        <taxon>Bacteria</taxon>
        <taxon>Bacillati</taxon>
        <taxon>Bacillota</taxon>
        <taxon>Tissierellia</taxon>
        <taxon>Tissierellales</taxon>
        <taxon>Peptoniphilaceae</taxon>
        <taxon>Parvimonas</taxon>
    </lineage>
</organism>
<dbReference type="GO" id="GO:0003746">
    <property type="term" value="F:translation elongation factor activity"/>
    <property type="evidence" value="ECO:0007669"/>
    <property type="project" value="UniProtKB-KW"/>
</dbReference>
<dbReference type="GO" id="GO:0005829">
    <property type="term" value="C:cytosol"/>
    <property type="evidence" value="ECO:0007669"/>
    <property type="project" value="TreeGrafter"/>
</dbReference>
<dbReference type="EMBL" id="CP101412">
    <property type="protein sequence ID" value="WBB30229.1"/>
    <property type="molecule type" value="Genomic_DNA"/>
</dbReference>
<evidence type="ECO:0000256" key="2">
    <source>
        <dbReference type="ARBA" id="ARBA00022490"/>
    </source>
</evidence>
<gene>
    <name evidence="7 10" type="primary">nusA</name>
    <name evidence="10" type="ORF">HXM94_06430</name>
    <name evidence="11" type="ORF">NM222_04430</name>
    <name evidence="9" type="ORF">NW74_03605</name>
</gene>
<reference evidence="10" key="2">
    <citation type="submission" date="2020-04" db="EMBL/GenBank/DDBJ databases">
        <title>Deep metagenomics examines the oral microbiome during advanced dental caries in children, revealing novel taxa and co-occurrences with host molecules.</title>
        <authorList>
            <person name="Baker J.L."/>
            <person name="Morton J.T."/>
            <person name="Dinis M."/>
            <person name="Alvarez R."/>
            <person name="Tran N.C."/>
            <person name="Knight R."/>
            <person name="Edlund A."/>
        </authorList>
    </citation>
    <scope>NUCLEOTIDE SEQUENCE</scope>
    <source>
        <strain evidence="10">JCVI_23_bin.11</strain>
    </source>
</reference>
<evidence type="ECO:0000313" key="11">
    <source>
        <dbReference type="EMBL" id="WBB30229.1"/>
    </source>
</evidence>
<proteinExistence type="inferred from homology"/>
<evidence type="ECO:0000256" key="6">
    <source>
        <dbReference type="ARBA" id="ARBA00023163"/>
    </source>
</evidence>
<dbReference type="FunFam" id="3.30.300.20:FF:000002">
    <property type="entry name" value="Transcription termination/antitermination protein NusA"/>
    <property type="match status" value="1"/>
</dbReference>
<dbReference type="Gene3D" id="2.40.50.140">
    <property type="entry name" value="Nucleic acid-binding proteins"/>
    <property type="match status" value="1"/>
</dbReference>
<dbReference type="GO" id="GO:0003700">
    <property type="term" value="F:DNA-binding transcription factor activity"/>
    <property type="evidence" value="ECO:0007669"/>
    <property type="project" value="InterPro"/>
</dbReference>
<dbReference type="STRING" id="33033.NW74_03605"/>
<dbReference type="EMBL" id="JABZRE010000027">
    <property type="protein sequence ID" value="MBF1307396.1"/>
    <property type="molecule type" value="Genomic_DNA"/>
</dbReference>
<dbReference type="InterPro" id="IPR010213">
    <property type="entry name" value="TF_NusA"/>
</dbReference>
<evidence type="ECO:0000256" key="1">
    <source>
        <dbReference type="ARBA" id="ARBA00022472"/>
    </source>
</evidence>
<dbReference type="SUPFAM" id="SSF54814">
    <property type="entry name" value="Prokaryotic type KH domain (KH-domain type II)"/>
    <property type="match status" value="2"/>
</dbReference>
<comment type="function">
    <text evidence="7">Participates in both transcription termination and antitermination.</text>
</comment>
<dbReference type="GO" id="GO:0006353">
    <property type="term" value="P:DNA-templated transcription termination"/>
    <property type="evidence" value="ECO:0007669"/>
    <property type="project" value="UniProtKB-UniRule"/>
</dbReference>
<keyword evidence="12" id="KW-1185">Reference proteome</keyword>
<keyword evidence="5 7" id="KW-0805">Transcription regulation</keyword>
<dbReference type="Proteomes" id="UP000758611">
    <property type="component" value="Unassembled WGS sequence"/>
</dbReference>
<protein>
    <recommendedName>
        <fullName evidence="7">Transcription termination/antitermination protein NusA</fullName>
    </recommendedName>
</protein>
<keyword evidence="1 7" id="KW-0806">Transcription termination</keyword>
<dbReference type="SUPFAM" id="SSF50249">
    <property type="entry name" value="Nucleic acid-binding proteins"/>
    <property type="match status" value="1"/>
</dbReference>
<name>A0A0B4S1W9_9FIRM</name>
<keyword evidence="2 7" id="KW-0963">Cytoplasm</keyword>
<dbReference type="PROSITE" id="PS50126">
    <property type="entry name" value="S1"/>
    <property type="match status" value="1"/>
</dbReference>
<dbReference type="PROSITE" id="PS50084">
    <property type="entry name" value="KH_TYPE_1"/>
    <property type="match status" value="1"/>
</dbReference>
<dbReference type="InterPro" id="IPR009019">
    <property type="entry name" value="KH_sf_prok-type"/>
</dbReference>
<comment type="subunit">
    <text evidence="7">Monomer. Binds directly to the core enzyme of the DNA-dependent RNA polymerase and to nascent RNA.</text>
</comment>
<dbReference type="GO" id="GO:0031564">
    <property type="term" value="P:transcription antitermination"/>
    <property type="evidence" value="ECO:0007669"/>
    <property type="project" value="UniProtKB-UniRule"/>
</dbReference>
<evidence type="ECO:0000313" key="10">
    <source>
        <dbReference type="EMBL" id="MBF1307396.1"/>
    </source>
</evidence>
<dbReference type="InterPro" id="IPR030842">
    <property type="entry name" value="TF_NusA_bacterial"/>
</dbReference>
<dbReference type="FunFam" id="3.30.1480.10:FF:000002">
    <property type="entry name" value="Transcription termination/antitermination protein NusA"/>
    <property type="match status" value="1"/>
</dbReference>
<dbReference type="EMBL" id="CP009761">
    <property type="protein sequence ID" value="AIZ36489.1"/>
    <property type="molecule type" value="Genomic_DNA"/>
</dbReference>
<dbReference type="Pfam" id="PF13184">
    <property type="entry name" value="KH_NusA_1st"/>
    <property type="match status" value="1"/>
</dbReference>
<evidence type="ECO:0000256" key="5">
    <source>
        <dbReference type="ARBA" id="ARBA00023015"/>
    </source>
</evidence>
<evidence type="ECO:0000313" key="9">
    <source>
        <dbReference type="EMBL" id="AIZ36489.1"/>
    </source>
</evidence>
<dbReference type="PANTHER" id="PTHR22648:SF0">
    <property type="entry name" value="TRANSCRIPTION TERMINATION_ANTITERMINATION PROTEIN NUSA"/>
    <property type="match status" value="1"/>
</dbReference>
<dbReference type="CDD" id="cd02134">
    <property type="entry name" value="KH-II_NusA_rpt1"/>
    <property type="match status" value="1"/>
</dbReference>
<dbReference type="InterPro" id="IPR015946">
    <property type="entry name" value="KH_dom-like_a/b"/>
</dbReference>
<keyword evidence="3 7" id="KW-0889">Transcription antitermination</keyword>
<keyword evidence="4 7" id="KW-0694">RNA-binding</keyword>
<dbReference type="Proteomes" id="UP001210690">
    <property type="component" value="Chromosome"/>
</dbReference>
<dbReference type="HAMAP" id="MF_00945_B">
    <property type="entry name" value="NusA_B"/>
    <property type="match status" value="1"/>
</dbReference>
<keyword evidence="9" id="KW-0648">Protein biosynthesis</keyword>
<evidence type="ECO:0000256" key="7">
    <source>
        <dbReference type="HAMAP-Rule" id="MF_00945"/>
    </source>
</evidence>
<dbReference type="InterPro" id="IPR058582">
    <property type="entry name" value="KH_NusA_2nd"/>
</dbReference>
<dbReference type="CDD" id="cd22529">
    <property type="entry name" value="KH-II_NusA_rpt2"/>
    <property type="match status" value="1"/>
</dbReference>
<dbReference type="InterPro" id="IPR012340">
    <property type="entry name" value="NA-bd_OB-fold"/>
</dbReference>
<comment type="subcellular location">
    <subcellularLocation>
        <location evidence="7">Cytoplasm</location>
    </subcellularLocation>
</comment>
<feature type="domain" description="S1 motif" evidence="8">
    <location>
        <begin position="137"/>
        <end position="201"/>
    </location>
</feature>
<dbReference type="SUPFAM" id="SSF69705">
    <property type="entry name" value="Transcription factor NusA, N-terminal domain"/>
    <property type="match status" value="1"/>
</dbReference>
<dbReference type="Proteomes" id="UP000031386">
    <property type="component" value="Chromosome"/>
</dbReference>
<dbReference type="GO" id="GO:0003723">
    <property type="term" value="F:RNA binding"/>
    <property type="evidence" value="ECO:0007669"/>
    <property type="project" value="UniProtKB-UniRule"/>
</dbReference>
<comment type="similarity">
    <text evidence="7">Belongs to the NusA family.</text>
</comment>
<dbReference type="AlphaFoldDB" id="A0A0B4S1W9"/>
<evidence type="ECO:0000256" key="4">
    <source>
        <dbReference type="ARBA" id="ARBA00022884"/>
    </source>
</evidence>
<keyword evidence="9" id="KW-0251">Elongation factor</keyword>
<dbReference type="PANTHER" id="PTHR22648">
    <property type="entry name" value="TRANSCRIPTION TERMINATION FACTOR NUSA"/>
    <property type="match status" value="1"/>
</dbReference>
<evidence type="ECO:0000256" key="3">
    <source>
        <dbReference type="ARBA" id="ARBA00022814"/>
    </source>
</evidence>
<dbReference type="Pfam" id="PF08529">
    <property type="entry name" value="NusA_N"/>
    <property type="match status" value="1"/>
</dbReference>
<keyword evidence="6 7" id="KW-0804">Transcription</keyword>
<reference evidence="9 12" key="1">
    <citation type="submission" date="2014-10" db="EMBL/GenBank/DDBJ databases">
        <title>Complete genome sequence of Parvimonas micra KCOM 1535 (= ChDC B708).</title>
        <authorList>
            <person name="Kook J.-K."/>
            <person name="Park S.-N."/>
            <person name="Lim Y.K."/>
            <person name="Roh H."/>
        </authorList>
    </citation>
    <scope>NUCLEOTIDE SEQUENCE [LARGE SCALE GENOMIC DNA]</scope>
    <source>
        <strain evidence="9">KCOM 1535</strain>
        <strain evidence="12">KCOM 1535 / ChDC B708</strain>
    </source>
</reference>
<sequence length="371" mass="41908">MKGTTDFLRALDEIEREKGVSKEIIFDSLEKALLKSYEKNFGEYENVKININRTTGKVELFAIKTVVEVVEDNITEISLDDAKAISTKYSLGDEVSIKLKTMDFGRVAAQTARNIVIQKIKDAEREVIYNDFQDKERELISGQIQRIDRNNLFINLGKLEAIVTPPEQIKSEVYRVGERLKFYVKEVKNTPKGAQVLLSRSDVNFVLKLFELEVPEILDGTVEIQSIAREPGSRTKIAVFSKNDDVDPVGACVGYKRSRVSSIIKELKGEKIDIIVYSKNVKEYLSNSLSPSEVIAVFTNESENRARIIVPDSQLSLAIGKEGQNARLAAKLTNWRIDIKGLEKYKEDIENGLIEVGFDGEQEFIDNGFEL</sequence>
<dbReference type="OrthoDB" id="9807233at2"/>
<dbReference type="Pfam" id="PF26594">
    <property type="entry name" value="KH_NusA_2nd"/>
    <property type="match status" value="1"/>
</dbReference>
<dbReference type="FunFam" id="3.30.300.20:FF:000005">
    <property type="entry name" value="Transcription termination/antitermination protein NusA"/>
    <property type="match status" value="1"/>
</dbReference>
<dbReference type="RefSeq" id="WP_041953860.1">
    <property type="nucleotide sequence ID" value="NZ_BHYQ01000003.1"/>
</dbReference>
<dbReference type="NCBIfam" id="TIGR01953">
    <property type="entry name" value="NusA"/>
    <property type="match status" value="1"/>
</dbReference>
<dbReference type="Gene3D" id="3.30.1480.10">
    <property type="entry name" value="NusA, N-terminal domain"/>
    <property type="match status" value="1"/>
</dbReference>
<dbReference type="Pfam" id="PF00575">
    <property type="entry name" value="S1"/>
    <property type="match status" value="1"/>
</dbReference>
<evidence type="ECO:0000313" key="12">
    <source>
        <dbReference type="Proteomes" id="UP000031386"/>
    </source>
</evidence>
<dbReference type="Gene3D" id="3.30.300.20">
    <property type="match status" value="2"/>
</dbReference>
<dbReference type="SMART" id="SM00316">
    <property type="entry name" value="S1"/>
    <property type="match status" value="1"/>
</dbReference>
<evidence type="ECO:0000259" key="8">
    <source>
        <dbReference type="PROSITE" id="PS50126"/>
    </source>
</evidence>
<dbReference type="InterPro" id="IPR013735">
    <property type="entry name" value="TF_NusA_N"/>
</dbReference>
<accession>A0A0B4S1W9</accession>
<dbReference type="InterPro" id="IPR003029">
    <property type="entry name" value="S1_domain"/>
</dbReference>
<dbReference type="InterPro" id="IPR025249">
    <property type="entry name" value="TF_NusA_KH_1st"/>
</dbReference>
<dbReference type="KEGG" id="pmic:NW74_03605"/>
<reference evidence="11" key="3">
    <citation type="submission" date="2022-07" db="EMBL/GenBank/DDBJ databases">
        <title>Parvimonas micra travels from the subgingival sulcus of the human oral cavity to the colorectal adenocarcinoma.</title>
        <authorList>
            <person name="Conde-Perez K."/>
            <person name="Buetas E."/>
            <person name="Aja-Macaya P."/>
            <person name="Martin-De Arribas E."/>
            <person name="Iglesias-Corras I."/>
            <person name="Trigo-Tasende N."/>
            <person name="Nasser-Ali M."/>
            <person name="Estevez L.S."/>
            <person name="Rumbo-Feal S."/>
            <person name="Otero-Alen B."/>
            <person name="Noguera J.F."/>
            <person name="Concha A."/>
            <person name="Pardinas-Lopez S."/>
            <person name="Carda-Dieguez M."/>
            <person name="Gomez-Randulfe I."/>
            <person name="Martinez-Lago N."/>
            <person name="Ladra S."/>
            <person name="Aparicio L.A."/>
            <person name="Bou G."/>
            <person name="Mira A."/>
            <person name="Vallejo J.A."/>
            <person name="Poza M."/>
        </authorList>
    </citation>
    <scope>NUCLEOTIDE SEQUENCE</scope>
    <source>
        <strain evidence="11">PM102KC-G-1</strain>
    </source>
</reference>
<dbReference type="InterPro" id="IPR036555">
    <property type="entry name" value="NusA_N_sf"/>
</dbReference>